<evidence type="ECO:0000313" key="3">
    <source>
        <dbReference type="Proteomes" id="UP000754644"/>
    </source>
</evidence>
<keyword evidence="1" id="KW-0732">Signal</keyword>
<accession>A0A972VXP8</accession>
<comment type="caution">
    <text evidence="2">The sequence shown here is derived from an EMBL/GenBank/DDBJ whole genome shotgun (WGS) entry which is preliminary data.</text>
</comment>
<dbReference type="Pfam" id="PF10972">
    <property type="entry name" value="CsiV"/>
    <property type="match status" value="1"/>
</dbReference>
<evidence type="ECO:0000256" key="1">
    <source>
        <dbReference type="SAM" id="SignalP"/>
    </source>
</evidence>
<organism evidence="2 3">
    <name type="scientific">SAR86 cluster bacterium</name>
    <dbReference type="NCBI Taxonomy" id="2030880"/>
    <lineage>
        <taxon>Bacteria</taxon>
        <taxon>Pseudomonadati</taxon>
        <taxon>Pseudomonadota</taxon>
        <taxon>Gammaproteobacteria</taxon>
        <taxon>SAR86 cluster</taxon>
    </lineage>
</organism>
<gene>
    <name evidence="2" type="ORF">HQ497_08645</name>
</gene>
<sequence length="327" mass="36274">MGMSPRQSVRLAFRLALCLPMFSFAVSTAAQPNLTSDTLVNSAGSSTSQNAKADYTDWYQVEVIIFAHKNPVSSNEVTPFKLRDYPASMYAVAAEEEWIPENLQQQNQIAAYLDLFSADSDALAADSAPGFLFESRSQYLQRPTISAATPVAKDTANIAPAIDFQALSAQLNDNNQQAYVALESSKRNLNKIARSLTRSRDYKLISHQAWRQPFASQTQAVPILIQAGNHLGDDFEVDGTLLFYLSRFLHVKADLWYTPNLDQDMASTNGIGLSTNDINKELQASVIAASNYQLEHSRRMRSATLHYIDHPLFGILIQIEDYTGPPT</sequence>
<evidence type="ECO:0000313" key="2">
    <source>
        <dbReference type="EMBL" id="NQV65421.1"/>
    </source>
</evidence>
<dbReference type="Proteomes" id="UP000754644">
    <property type="component" value="Unassembled WGS sequence"/>
</dbReference>
<feature type="chain" id="PRO_5037789774" description="Peptidoglycan-binding protein CsiV" evidence="1">
    <location>
        <begin position="30"/>
        <end position="327"/>
    </location>
</feature>
<name>A0A972VXP8_9GAMM</name>
<dbReference type="EMBL" id="JABMOJ010000320">
    <property type="protein sequence ID" value="NQV65421.1"/>
    <property type="molecule type" value="Genomic_DNA"/>
</dbReference>
<feature type="signal peptide" evidence="1">
    <location>
        <begin position="1"/>
        <end position="29"/>
    </location>
</feature>
<proteinExistence type="predicted"/>
<reference evidence="2" key="1">
    <citation type="submission" date="2020-05" db="EMBL/GenBank/DDBJ databases">
        <title>Sulfur intermediates as new biogeochemical hubs in an aquatic model microbial ecosystem.</title>
        <authorList>
            <person name="Vigneron A."/>
        </authorList>
    </citation>
    <scope>NUCLEOTIDE SEQUENCE</scope>
    <source>
        <strain evidence="2">Bin.250</strain>
    </source>
</reference>
<dbReference type="AlphaFoldDB" id="A0A972VXP8"/>
<dbReference type="InterPro" id="IPR021241">
    <property type="entry name" value="CsiV"/>
</dbReference>
<protein>
    <recommendedName>
        <fullName evidence="4">Peptidoglycan-binding protein CsiV</fullName>
    </recommendedName>
</protein>
<evidence type="ECO:0008006" key="4">
    <source>
        <dbReference type="Google" id="ProtNLM"/>
    </source>
</evidence>